<feature type="region of interest" description="Disordered" evidence="1">
    <location>
        <begin position="168"/>
        <end position="189"/>
    </location>
</feature>
<dbReference type="RefSeq" id="XP_056082434.1">
    <property type="nucleotide sequence ID" value="XM_056222777.1"/>
</dbReference>
<evidence type="ECO:0000256" key="1">
    <source>
        <dbReference type="SAM" id="MobiDB-lite"/>
    </source>
</evidence>
<evidence type="ECO:0008006" key="5">
    <source>
        <dbReference type="Google" id="ProtNLM"/>
    </source>
</evidence>
<evidence type="ECO:0000313" key="4">
    <source>
        <dbReference type="Proteomes" id="UP001161438"/>
    </source>
</evidence>
<keyword evidence="4" id="KW-1185">Reference proteome</keyword>
<dbReference type="AlphaFoldDB" id="A0AA35NGW5"/>
<feature type="chain" id="PRO_5041378468" description="Outer spore wall protein 7" evidence="2">
    <location>
        <begin position="24"/>
        <end position="507"/>
    </location>
</feature>
<evidence type="ECO:0000256" key="2">
    <source>
        <dbReference type="SAM" id="SignalP"/>
    </source>
</evidence>
<dbReference type="EMBL" id="OX365763">
    <property type="protein sequence ID" value="CAI4039319.1"/>
    <property type="molecule type" value="Genomic_DNA"/>
</dbReference>
<feature type="compositionally biased region" description="Acidic residues" evidence="1">
    <location>
        <begin position="169"/>
        <end position="189"/>
    </location>
</feature>
<feature type="signal peptide" evidence="2">
    <location>
        <begin position="1"/>
        <end position="23"/>
    </location>
</feature>
<dbReference type="GeneID" id="80918530"/>
<proteinExistence type="predicted"/>
<reference evidence="3" key="1">
    <citation type="submission" date="2022-10" db="EMBL/GenBank/DDBJ databases">
        <authorList>
            <person name="Byrne P K."/>
        </authorList>
    </citation>
    <scope>NUCLEOTIDE SEQUENCE</scope>
    <source>
        <strain evidence="3">IFO1815</strain>
    </source>
</reference>
<dbReference type="Proteomes" id="UP001161438">
    <property type="component" value="Chromosome 7"/>
</dbReference>
<accession>A0AA35NGW5</accession>
<name>A0AA35NGW5_SACMI</name>
<protein>
    <recommendedName>
        <fullName evidence="5">Outer spore wall protein 7</fullName>
    </recommendedName>
</protein>
<organism evidence="3 4">
    <name type="scientific">Saccharomyces mikatae IFO 1815</name>
    <dbReference type="NCBI Taxonomy" id="226126"/>
    <lineage>
        <taxon>Eukaryota</taxon>
        <taxon>Fungi</taxon>
        <taxon>Dikarya</taxon>
        <taxon>Ascomycota</taxon>
        <taxon>Saccharomycotina</taxon>
        <taxon>Saccharomycetes</taxon>
        <taxon>Saccharomycetales</taxon>
        <taxon>Saccharomycetaceae</taxon>
        <taxon>Saccharomyces</taxon>
    </lineage>
</organism>
<gene>
    <name evidence="3" type="primary">SMKI07G3030</name>
    <name evidence="3" type="ORF">SMKI_07G3030</name>
</gene>
<sequence length="507" mass="59666">MRAIFKVITALLACIFMLRYLVCQQNGPGNFATNLEAVCQYTRFPGSSFLHPKLLEGSVVTDYLVEKYSQSIRPLMEKYPNSPLRKLLAYLYRFWYNVSSFLRLNELCCSLHSKLGPMLNHLRIAWYYLKPYTDNVKNVLENPFNSSTNWMKYGSFSVDSTHVKPIFETDSETEDYDDEDDDDDDDDADDEIETVERNQEYEFEDGQDDRGNSQLVTAAILQDFSKIIIGSDNHAELEIYEPESLKVEYEAWIKAIESKVRRAVALLDSEIHSTFEAQVRNKSTEITNRLDDLNKTVGEQLRFLDSRIKDINCTSKFDPERSKIKYFDESGQFELEAYVTKSSITSILKNYKLHLLDFENSLFCSLDSFLTEMAKLAESIRLENVEVYEEWGDIMVSQWSQRMAYMDIRSLHLKDQYDSEYVEENHLNWHRFMNLKKKVISERNRLIKHDLDMTLILEWITKLKTDFQSTKNSIQDTFAQRMNAADTFFRDREIREQLEEEFVRQGR</sequence>
<keyword evidence="2" id="KW-0732">Signal</keyword>
<evidence type="ECO:0000313" key="3">
    <source>
        <dbReference type="EMBL" id="CAI4039319.1"/>
    </source>
</evidence>